<protein>
    <submittedName>
        <fullName evidence="1">Uncharacterized protein</fullName>
    </submittedName>
</protein>
<dbReference type="Proteomes" id="UP000799755">
    <property type="component" value="Unassembled WGS sequence"/>
</dbReference>
<organism evidence="1 2">
    <name type="scientific">Lindgomyces ingoldianus</name>
    <dbReference type="NCBI Taxonomy" id="673940"/>
    <lineage>
        <taxon>Eukaryota</taxon>
        <taxon>Fungi</taxon>
        <taxon>Dikarya</taxon>
        <taxon>Ascomycota</taxon>
        <taxon>Pezizomycotina</taxon>
        <taxon>Dothideomycetes</taxon>
        <taxon>Pleosporomycetidae</taxon>
        <taxon>Pleosporales</taxon>
        <taxon>Lindgomycetaceae</taxon>
        <taxon>Lindgomyces</taxon>
    </lineage>
</organism>
<keyword evidence="2" id="KW-1185">Reference proteome</keyword>
<dbReference type="EMBL" id="MU003507">
    <property type="protein sequence ID" value="KAF2470744.1"/>
    <property type="molecule type" value="Genomic_DNA"/>
</dbReference>
<gene>
    <name evidence="1" type="ORF">BDR25DRAFT_355202</name>
</gene>
<name>A0ACB6QUS0_9PLEO</name>
<comment type="caution">
    <text evidence="1">The sequence shown here is derived from an EMBL/GenBank/DDBJ whole genome shotgun (WGS) entry which is preliminary data.</text>
</comment>
<evidence type="ECO:0000313" key="1">
    <source>
        <dbReference type="EMBL" id="KAF2470744.1"/>
    </source>
</evidence>
<accession>A0ACB6QUS0</accession>
<evidence type="ECO:0000313" key="2">
    <source>
        <dbReference type="Proteomes" id="UP000799755"/>
    </source>
</evidence>
<sequence length="55" mass="6499">MPPLRSNLTTLKTQKYLNTLNETITNYTTIMVRDLDDQDSTYAWATSWETVRFHC</sequence>
<reference evidence="1" key="1">
    <citation type="journal article" date="2020" name="Stud. Mycol.">
        <title>101 Dothideomycetes genomes: a test case for predicting lifestyles and emergence of pathogens.</title>
        <authorList>
            <person name="Haridas S."/>
            <person name="Albert R."/>
            <person name="Binder M."/>
            <person name="Bloem J."/>
            <person name="Labutti K."/>
            <person name="Salamov A."/>
            <person name="Andreopoulos B."/>
            <person name="Baker S."/>
            <person name="Barry K."/>
            <person name="Bills G."/>
            <person name="Bluhm B."/>
            <person name="Cannon C."/>
            <person name="Castanera R."/>
            <person name="Culley D."/>
            <person name="Daum C."/>
            <person name="Ezra D."/>
            <person name="Gonzalez J."/>
            <person name="Henrissat B."/>
            <person name="Kuo A."/>
            <person name="Liang C."/>
            <person name="Lipzen A."/>
            <person name="Lutzoni F."/>
            <person name="Magnuson J."/>
            <person name="Mondo S."/>
            <person name="Nolan M."/>
            <person name="Ohm R."/>
            <person name="Pangilinan J."/>
            <person name="Park H.-J."/>
            <person name="Ramirez L."/>
            <person name="Alfaro M."/>
            <person name="Sun H."/>
            <person name="Tritt A."/>
            <person name="Yoshinaga Y."/>
            <person name="Zwiers L.-H."/>
            <person name="Turgeon B."/>
            <person name="Goodwin S."/>
            <person name="Spatafora J."/>
            <person name="Crous P."/>
            <person name="Grigoriev I."/>
        </authorList>
    </citation>
    <scope>NUCLEOTIDE SEQUENCE</scope>
    <source>
        <strain evidence="1">ATCC 200398</strain>
    </source>
</reference>
<proteinExistence type="predicted"/>